<dbReference type="WBParaSite" id="Hba_07057">
    <property type="protein sequence ID" value="Hba_07057"/>
    <property type="gene ID" value="Hba_07057"/>
</dbReference>
<keyword evidence="2" id="KW-1185">Reference proteome</keyword>
<dbReference type="InterPro" id="IPR019734">
    <property type="entry name" value="TPR_rpt"/>
</dbReference>
<feature type="repeat" description="TPR" evidence="1">
    <location>
        <begin position="78"/>
        <end position="111"/>
    </location>
</feature>
<dbReference type="PROSITE" id="PS50005">
    <property type="entry name" value="TPR"/>
    <property type="match status" value="1"/>
</dbReference>
<dbReference type="InterPro" id="IPR011990">
    <property type="entry name" value="TPR-like_helical_dom_sf"/>
</dbReference>
<name>A0A1I7WPI7_HETBA</name>
<evidence type="ECO:0000313" key="3">
    <source>
        <dbReference type="WBParaSite" id="Hba_07057"/>
    </source>
</evidence>
<evidence type="ECO:0000256" key="1">
    <source>
        <dbReference type="PROSITE-ProRule" id="PRU00339"/>
    </source>
</evidence>
<protein>
    <submittedName>
        <fullName evidence="3">TPR_REGION domain-containing protein</fullName>
    </submittedName>
</protein>
<dbReference type="Gene3D" id="1.25.40.10">
    <property type="entry name" value="Tetratricopeptide repeat domain"/>
    <property type="match status" value="1"/>
</dbReference>
<reference evidence="3" key="1">
    <citation type="submission" date="2016-11" db="UniProtKB">
        <authorList>
            <consortium name="WormBaseParasite"/>
        </authorList>
    </citation>
    <scope>IDENTIFICATION</scope>
</reference>
<proteinExistence type="predicted"/>
<sequence>MDMMRDLEVMPTFTVHEKSRYHNLTSLDFNCFYSNGDPRQCPERNILFKANRILESRHDYLMSKGDDADKESVRKQLFEVFLKMGHVAVLAQDWAKALSAYQGAYKLRPSEYWKDPGGYFGLGLVYIHFKEYKL</sequence>
<evidence type="ECO:0000313" key="2">
    <source>
        <dbReference type="Proteomes" id="UP000095283"/>
    </source>
</evidence>
<dbReference type="Proteomes" id="UP000095283">
    <property type="component" value="Unplaced"/>
</dbReference>
<dbReference type="SUPFAM" id="SSF48452">
    <property type="entry name" value="TPR-like"/>
    <property type="match status" value="1"/>
</dbReference>
<accession>A0A1I7WPI7</accession>
<organism evidence="2 3">
    <name type="scientific">Heterorhabditis bacteriophora</name>
    <name type="common">Entomopathogenic nematode worm</name>
    <dbReference type="NCBI Taxonomy" id="37862"/>
    <lineage>
        <taxon>Eukaryota</taxon>
        <taxon>Metazoa</taxon>
        <taxon>Ecdysozoa</taxon>
        <taxon>Nematoda</taxon>
        <taxon>Chromadorea</taxon>
        <taxon>Rhabditida</taxon>
        <taxon>Rhabditina</taxon>
        <taxon>Rhabditomorpha</taxon>
        <taxon>Strongyloidea</taxon>
        <taxon>Heterorhabditidae</taxon>
        <taxon>Heterorhabditis</taxon>
    </lineage>
</organism>
<dbReference type="AlphaFoldDB" id="A0A1I7WPI7"/>
<keyword evidence="1" id="KW-0802">TPR repeat</keyword>